<feature type="repeat" description="ANK" evidence="3">
    <location>
        <begin position="242"/>
        <end position="274"/>
    </location>
</feature>
<dbReference type="Gene3D" id="1.25.40.20">
    <property type="entry name" value="Ankyrin repeat-containing domain"/>
    <property type="match status" value="1"/>
</dbReference>
<dbReference type="SUPFAM" id="SSF48403">
    <property type="entry name" value="Ankyrin repeat"/>
    <property type="match status" value="1"/>
</dbReference>
<keyword evidence="2 3" id="KW-0040">ANK repeat</keyword>
<feature type="repeat" description="ANK" evidence="3">
    <location>
        <begin position="275"/>
        <end position="307"/>
    </location>
</feature>
<evidence type="ECO:0000259" key="5">
    <source>
        <dbReference type="Pfam" id="PF24120"/>
    </source>
</evidence>
<organism evidence="6 7">
    <name type="scientific">Beauveria bassiana (strain ARSEF 2860)</name>
    <name type="common">White muscardine disease fungus</name>
    <name type="synonym">Tritirachium shiotae</name>
    <dbReference type="NCBI Taxonomy" id="655819"/>
    <lineage>
        <taxon>Eukaryota</taxon>
        <taxon>Fungi</taxon>
        <taxon>Dikarya</taxon>
        <taxon>Ascomycota</taxon>
        <taxon>Pezizomycotina</taxon>
        <taxon>Sordariomycetes</taxon>
        <taxon>Hypocreomycetidae</taxon>
        <taxon>Hypocreales</taxon>
        <taxon>Cordycipitaceae</taxon>
        <taxon>Beauveria</taxon>
    </lineage>
</organism>
<evidence type="ECO:0000313" key="6">
    <source>
        <dbReference type="EMBL" id="EJP62291.1"/>
    </source>
</evidence>
<gene>
    <name evidence="6" type="ORF">BBA_08718</name>
</gene>
<keyword evidence="7" id="KW-1185">Reference proteome</keyword>
<dbReference type="GeneID" id="19891730"/>
<evidence type="ECO:0000256" key="2">
    <source>
        <dbReference type="ARBA" id="ARBA00023043"/>
    </source>
</evidence>
<dbReference type="Proteomes" id="UP000002762">
    <property type="component" value="Unassembled WGS sequence"/>
</dbReference>
<dbReference type="InParanoid" id="J5JF78"/>
<evidence type="ECO:0000256" key="1">
    <source>
        <dbReference type="ARBA" id="ARBA00022737"/>
    </source>
</evidence>
<dbReference type="Pfam" id="PF24120">
    <property type="entry name" value="SsdA_C"/>
    <property type="match status" value="1"/>
</dbReference>
<dbReference type="HOGENOM" id="CLU_042425_0_0_1"/>
<reference evidence="6 7" key="1">
    <citation type="journal article" date="2012" name="Sci. Rep.">
        <title>Genomic perspectives on the evolution of fungal entomopathogenicity in Beauveria bassiana.</title>
        <authorList>
            <person name="Xiao G."/>
            <person name="Ying S.H."/>
            <person name="Zheng P."/>
            <person name="Wang Z.L."/>
            <person name="Zhang S."/>
            <person name="Xie X.Q."/>
            <person name="Shang Y."/>
            <person name="St Leger R.J."/>
            <person name="Zhao G.P."/>
            <person name="Wang C."/>
            <person name="Feng M.G."/>
        </authorList>
    </citation>
    <scope>NUCLEOTIDE SEQUENCE [LARGE SCALE GENOMIC DNA]</scope>
    <source>
        <strain evidence="6 7">ARSEF 2860</strain>
    </source>
</reference>
<feature type="coiled-coil region" evidence="4">
    <location>
        <begin position="156"/>
        <end position="183"/>
    </location>
</feature>
<dbReference type="InterPro" id="IPR057517">
    <property type="entry name" value="SsdA-like_C"/>
</dbReference>
<accession>J5JF78</accession>
<evidence type="ECO:0000256" key="3">
    <source>
        <dbReference type="PROSITE-ProRule" id="PRU00023"/>
    </source>
</evidence>
<dbReference type="RefSeq" id="XP_008602037.1">
    <property type="nucleotide sequence ID" value="XM_008603815.1"/>
</dbReference>
<keyword evidence="4" id="KW-0175">Coiled coil</keyword>
<dbReference type="PROSITE" id="PS50297">
    <property type="entry name" value="ANK_REP_REGION"/>
    <property type="match status" value="2"/>
</dbReference>
<dbReference type="InterPro" id="IPR002110">
    <property type="entry name" value="Ankyrin_rpt"/>
</dbReference>
<dbReference type="PRINTS" id="PR01415">
    <property type="entry name" value="ANKYRIN"/>
</dbReference>
<dbReference type="AlphaFoldDB" id="J5JF78"/>
<feature type="domain" description="Single-strand DNA deaminase toxin A-like C-terminal" evidence="5">
    <location>
        <begin position="414"/>
        <end position="481"/>
    </location>
</feature>
<dbReference type="InterPro" id="IPR036770">
    <property type="entry name" value="Ankyrin_rpt-contain_sf"/>
</dbReference>
<dbReference type="Pfam" id="PF12796">
    <property type="entry name" value="Ank_2"/>
    <property type="match status" value="1"/>
</dbReference>
<evidence type="ECO:0000256" key="4">
    <source>
        <dbReference type="SAM" id="Coils"/>
    </source>
</evidence>
<evidence type="ECO:0000313" key="7">
    <source>
        <dbReference type="Proteomes" id="UP000002762"/>
    </source>
</evidence>
<dbReference type="PROSITE" id="PS50088">
    <property type="entry name" value="ANK_REPEAT"/>
    <property type="match status" value="2"/>
</dbReference>
<keyword evidence="1" id="KW-0677">Repeat</keyword>
<dbReference type="EMBL" id="JH725188">
    <property type="protein sequence ID" value="EJP62291.1"/>
    <property type="molecule type" value="Genomic_DNA"/>
</dbReference>
<protein>
    <submittedName>
        <fullName evidence="6">Ankyrin repeat protein</fullName>
    </submittedName>
</protein>
<name>J5JF78_BEAB2</name>
<sequence>MWDYSQITFALSSPSRLRLERAVVEMNQPPTDVESIRRRRESLPAAKAVSWDDTRVTVHCPFCNGTHNHGNAPFLRHPDGQFVQDDCGRYTYVQPRPERRNPRLSHCPAREEYVIVFPFEEDERVSGLSFELRQKFGINSELQEENFCTVGLPNLAAHDEEQSSGGEDELDDLEQELQSATLDDGDYKVVTRFQLEGYPNEFEQPASELIMSAACIGDIKHIDELLSNSPNPHALLRIRDEKGLSLLHLAVPNGHQDAVRYLIARGSDTNVVDNKGRTPLMEAALWGHPVLVEMLLEAGADKNKKDKRGMTAGRLAEESDCNEKERHKRALKYAEDPFTKKKDRTLIRGLLQHPPPTPSSPSVSTADLQDAYFHKSLNAGTISLVLPTKGIEIIRPQKTAAILIRGAPFPLVAAVSGRTGSRGNEFRAPEAGFQMLDEGYWGASENFVVAKELGFTFSEDRRDGAERPGSFYASHAEAQLMCFFVKRNYLFRPLEEEEEEEEDEDERMGVQVDFLQLFLLQPRNKSAKIVVSQTPCFSCAALRDCIWRKLGIEFMIETLPVK</sequence>
<dbReference type="PANTHER" id="PTHR24171:SF9">
    <property type="entry name" value="ANKYRIN REPEAT DOMAIN-CONTAINING PROTEIN 39"/>
    <property type="match status" value="1"/>
</dbReference>
<proteinExistence type="predicted"/>
<dbReference type="SMART" id="SM00248">
    <property type="entry name" value="ANK"/>
    <property type="match status" value="3"/>
</dbReference>
<dbReference type="STRING" id="655819.J5JF78"/>
<dbReference type="PANTHER" id="PTHR24171">
    <property type="entry name" value="ANKYRIN REPEAT DOMAIN-CONTAINING PROTEIN 39-RELATED"/>
    <property type="match status" value="1"/>
</dbReference>